<evidence type="ECO:0000259" key="2">
    <source>
        <dbReference type="Pfam" id="PF00346"/>
    </source>
</evidence>
<dbReference type="InterPro" id="IPR029014">
    <property type="entry name" value="NiFe-Hase_large"/>
</dbReference>
<evidence type="ECO:0000313" key="4">
    <source>
        <dbReference type="Proteomes" id="UP000438699"/>
    </source>
</evidence>
<dbReference type="RefSeq" id="WP_151149859.1">
    <property type="nucleotide sequence ID" value="NZ_WAIE01000001.1"/>
</dbReference>
<comment type="subunit">
    <text evidence="1">NDH-1 is composed of 14 different subunits. Subunits NuoB, C, D, E, F, and G constitute the peripheral sector of the complex.</text>
</comment>
<dbReference type="InterPro" id="IPR022885">
    <property type="entry name" value="NDH1_su_D/H"/>
</dbReference>
<keyword evidence="1" id="KW-0874">Quinone</keyword>
<comment type="caution">
    <text evidence="3">The sequence shown here is derived from an EMBL/GenBank/DDBJ whole genome shotgun (WGS) entry which is preliminary data.</text>
</comment>
<dbReference type="PANTHER" id="PTHR11993">
    <property type="entry name" value="NADH-UBIQUINONE OXIDOREDUCTASE 49 KDA SUBUNIT"/>
    <property type="match status" value="1"/>
</dbReference>
<dbReference type="Proteomes" id="UP000438699">
    <property type="component" value="Unassembled WGS sequence"/>
</dbReference>
<accession>A0A6N6N9I4</accession>
<dbReference type="OrthoDB" id="9801496at2"/>
<dbReference type="GO" id="GO:0005886">
    <property type="term" value="C:plasma membrane"/>
    <property type="evidence" value="ECO:0007669"/>
    <property type="project" value="UniProtKB-SubCell"/>
</dbReference>
<keyword evidence="1" id="KW-1003">Cell membrane</keyword>
<comment type="similarity">
    <text evidence="1">Belongs to the complex I 49 kDa subunit family.</text>
</comment>
<dbReference type="GO" id="GO:0050136">
    <property type="term" value="F:NADH dehydrogenase (quinone) (non-electrogenic) activity"/>
    <property type="evidence" value="ECO:0007669"/>
    <property type="project" value="UniProtKB-UniRule"/>
</dbReference>
<feature type="domain" description="NADH-quinone oxidoreductase subunit D" evidence="2">
    <location>
        <begin position="146"/>
        <end position="395"/>
    </location>
</feature>
<dbReference type="EMBL" id="WAIE01000001">
    <property type="protein sequence ID" value="KAB1443487.1"/>
    <property type="molecule type" value="Genomic_DNA"/>
</dbReference>
<reference evidence="3 4" key="1">
    <citation type="journal article" date="2017" name="Int. J. Syst. Evol. Microbiol.">
        <title>Desulfovibrio senegalensis sp. nov., a mesophilic sulfate reducer isolated from marine sediment.</title>
        <authorList>
            <person name="Thioye A."/>
            <person name="Gam Z.B.A."/>
            <person name="Mbengue M."/>
            <person name="Cayol J.L."/>
            <person name="Joseph-Bartoli M."/>
            <person name="Toure-Kane C."/>
            <person name="Labat M."/>
        </authorList>
    </citation>
    <scope>NUCLEOTIDE SEQUENCE [LARGE SCALE GENOMIC DNA]</scope>
    <source>
        <strain evidence="3 4">DSM 101509</strain>
    </source>
</reference>
<name>A0A6N6N9I4_9BACT</name>
<dbReference type="NCBIfam" id="NF004739">
    <property type="entry name" value="PRK06075.1"/>
    <property type="match status" value="1"/>
</dbReference>
<keyword evidence="1" id="KW-0830">Ubiquinone</keyword>
<dbReference type="InterPro" id="IPR001135">
    <property type="entry name" value="NADH_Q_OxRdtase_suD"/>
</dbReference>
<dbReference type="GO" id="GO:0048038">
    <property type="term" value="F:quinone binding"/>
    <property type="evidence" value="ECO:0007669"/>
    <property type="project" value="UniProtKB-KW"/>
</dbReference>
<comment type="subcellular location">
    <subcellularLocation>
        <location evidence="1">Cell membrane</location>
        <topology evidence="1">Peripheral membrane protein</topology>
        <orientation evidence="1">Cytoplasmic side</orientation>
    </subcellularLocation>
</comment>
<keyword evidence="1" id="KW-0813">Transport</keyword>
<proteinExistence type="inferred from homology"/>
<comment type="function">
    <text evidence="1">NDH-1 shuttles electrons from NADH, via FMN and iron-sulfur (Fe-S) centers, to quinones in the respiratory chain. The immediate electron acceptor for the enzyme in this species is believed to be ubiquinone. Couples the redox reaction to proton translocation (for every two electrons transferred, four hydrogen ions are translocated across the cytoplasmic membrane), and thus conserves the redox energy in a proton gradient.</text>
</comment>
<keyword evidence="1" id="KW-1278">Translocase</keyword>
<keyword evidence="4" id="KW-1185">Reference proteome</keyword>
<dbReference type="EC" id="7.1.1.-" evidence="1"/>
<gene>
    <name evidence="1" type="primary">nuoD</name>
    <name evidence="3" type="ORF">F8A88_04360</name>
</gene>
<evidence type="ECO:0000313" key="3">
    <source>
        <dbReference type="EMBL" id="KAB1443487.1"/>
    </source>
</evidence>
<dbReference type="SUPFAM" id="SSF56762">
    <property type="entry name" value="HydB/Nqo4-like"/>
    <property type="match status" value="1"/>
</dbReference>
<dbReference type="Gene3D" id="1.10.645.10">
    <property type="entry name" value="Cytochrome-c3 Hydrogenase, chain B"/>
    <property type="match status" value="1"/>
</dbReference>
<comment type="catalytic activity">
    <reaction evidence="1">
        <text>a quinone + NADH + 5 H(+)(in) = a quinol + NAD(+) + 4 H(+)(out)</text>
        <dbReference type="Rhea" id="RHEA:57888"/>
        <dbReference type="ChEBI" id="CHEBI:15378"/>
        <dbReference type="ChEBI" id="CHEBI:24646"/>
        <dbReference type="ChEBI" id="CHEBI:57540"/>
        <dbReference type="ChEBI" id="CHEBI:57945"/>
        <dbReference type="ChEBI" id="CHEBI:132124"/>
    </reaction>
</comment>
<protein>
    <recommendedName>
        <fullName evidence="1">NADH-quinone oxidoreductase subunit D</fullName>
        <ecNumber evidence="1">7.1.1.-</ecNumber>
    </recommendedName>
    <alternativeName>
        <fullName evidence="1">NADH dehydrogenase I subunit D</fullName>
    </alternativeName>
    <alternativeName>
        <fullName evidence="1">NDH-1 subunit D</fullName>
    </alternativeName>
</protein>
<sequence>MSSETVFQARVEDPIGGDFYARRFQQGCEENTLVLNMGPQHPSTHGVLRVILEVDGEYILRAEPVLGYLHRMHEKMGEVKSWYQFIPNMGRVDYGHPLAWNWAYVGAVEKLAGIEVPERAEYIRVITCELNRLASHLLWWGAYLLDLGAFTPILYAFDDREAILDILQRPTGSRLTYSSFRIGGVQMDLDDKAVQMIKDFIPYFRKRLPMYKDLVTDNIILRKRVEGIGEMSPDVVNRFGCTGPVARGSGINYDVRRNEPYSIYDRFDFEIPTEDTCCAAGRYLVRMEEMAQTLRILEQAVEGLEQAKGERIMEKAPKPNWKAPAGEAWFAVESGRGKVGVHVVSDGSKTPYRVKLRSPSYSNLSSFGEVAEGVLIADAVAILGSLDLIIPEIDR</sequence>
<evidence type="ECO:0000256" key="1">
    <source>
        <dbReference type="HAMAP-Rule" id="MF_01358"/>
    </source>
</evidence>
<dbReference type="AlphaFoldDB" id="A0A6N6N9I4"/>
<keyword evidence="1" id="KW-0520">NAD</keyword>
<dbReference type="Pfam" id="PF00346">
    <property type="entry name" value="Complex1_49kDa"/>
    <property type="match status" value="1"/>
</dbReference>
<dbReference type="GO" id="GO:0051287">
    <property type="term" value="F:NAD binding"/>
    <property type="evidence" value="ECO:0007669"/>
    <property type="project" value="InterPro"/>
</dbReference>
<dbReference type="HAMAP" id="MF_01358">
    <property type="entry name" value="NDH1_NuoD"/>
    <property type="match status" value="1"/>
</dbReference>
<keyword evidence="3" id="KW-0560">Oxidoreductase</keyword>
<organism evidence="3 4">
    <name type="scientific">Pseudodesulfovibrio senegalensis</name>
    <dbReference type="NCBI Taxonomy" id="1721087"/>
    <lineage>
        <taxon>Bacteria</taxon>
        <taxon>Pseudomonadati</taxon>
        <taxon>Thermodesulfobacteriota</taxon>
        <taxon>Desulfovibrionia</taxon>
        <taxon>Desulfovibrionales</taxon>
        <taxon>Desulfovibrionaceae</taxon>
    </lineage>
</organism>
<keyword evidence="1" id="KW-0472">Membrane</keyword>
<dbReference type="PANTHER" id="PTHR11993:SF10">
    <property type="entry name" value="NADH DEHYDROGENASE [UBIQUINONE] IRON-SULFUR PROTEIN 2, MITOCHONDRIAL"/>
    <property type="match status" value="1"/>
</dbReference>